<dbReference type="InterPro" id="IPR009725">
    <property type="entry name" value="3_dmu_93_MTrfase"/>
</dbReference>
<dbReference type="PIRSF" id="PIRSF021700">
    <property type="entry name" value="3_dmu_93_MTrfase"/>
    <property type="match status" value="1"/>
</dbReference>
<feature type="domain" description="PhnB-like" evidence="1">
    <location>
        <begin position="5"/>
        <end position="105"/>
    </location>
</feature>
<dbReference type="EMBL" id="PCMW01000007">
    <property type="protein sequence ID" value="PDS26832.1"/>
    <property type="molecule type" value="Genomic_DNA"/>
</dbReference>
<dbReference type="SUPFAM" id="SSF54593">
    <property type="entry name" value="Glyoxalase/Bleomycin resistance protein/Dihydroxybiphenyl dioxygenase"/>
    <property type="match status" value="1"/>
</dbReference>
<dbReference type="Proteomes" id="UP000220828">
    <property type="component" value="Unassembled WGS sequence"/>
</dbReference>
<dbReference type="RefSeq" id="WP_097553243.1">
    <property type="nucleotide sequence ID" value="NZ_PCMW01000007.1"/>
</dbReference>
<protein>
    <recommendedName>
        <fullName evidence="1">PhnB-like domain-containing protein</fullName>
    </recommendedName>
</protein>
<accession>A0A2H3KLY7</accession>
<comment type="caution">
    <text evidence="2">The sequence shown here is derived from an EMBL/GenBank/DDBJ whole genome shotgun (WGS) entry which is preliminary data.</text>
</comment>
<dbReference type="InterPro" id="IPR029068">
    <property type="entry name" value="Glyas_Bleomycin-R_OHBP_Dase"/>
</dbReference>
<gene>
    <name evidence="2" type="ORF">B0A77_01045</name>
</gene>
<dbReference type="InterPro" id="IPR028973">
    <property type="entry name" value="PhnB-like"/>
</dbReference>
<evidence type="ECO:0000259" key="1">
    <source>
        <dbReference type="Pfam" id="PF06983"/>
    </source>
</evidence>
<dbReference type="AlphaFoldDB" id="A0A2H3KLY7"/>
<dbReference type="Pfam" id="PF06983">
    <property type="entry name" value="3-dmu-9_3-mt"/>
    <property type="match status" value="1"/>
</dbReference>
<evidence type="ECO:0000313" key="3">
    <source>
        <dbReference type="Proteomes" id="UP000220828"/>
    </source>
</evidence>
<dbReference type="PANTHER" id="PTHR33990">
    <property type="entry name" value="PROTEIN YJDN-RELATED"/>
    <property type="match status" value="1"/>
</dbReference>
<reference evidence="2 3" key="1">
    <citation type="submission" date="2017-09" db="EMBL/GenBank/DDBJ databases">
        <title>Whole genomes of Flavobacteriaceae.</title>
        <authorList>
            <person name="Stine C."/>
            <person name="Li C."/>
            <person name="Tadesse D."/>
        </authorList>
    </citation>
    <scope>NUCLEOTIDE SEQUENCE [LARGE SCALE GENOMIC DNA]</scope>
    <source>
        <strain evidence="2 3">ATCC 35036</strain>
    </source>
</reference>
<proteinExistence type="predicted"/>
<organism evidence="2 3">
    <name type="scientific">Flavobacterium branchiophilum</name>
    <dbReference type="NCBI Taxonomy" id="55197"/>
    <lineage>
        <taxon>Bacteria</taxon>
        <taxon>Pseudomonadati</taxon>
        <taxon>Bacteroidota</taxon>
        <taxon>Flavobacteriia</taxon>
        <taxon>Flavobacteriales</taxon>
        <taxon>Flavobacteriaceae</taxon>
        <taxon>Flavobacterium</taxon>
    </lineage>
</organism>
<evidence type="ECO:0000313" key="2">
    <source>
        <dbReference type="EMBL" id="PDS26832.1"/>
    </source>
</evidence>
<dbReference type="Gene3D" id="3.10.180.10">
    <property type="entry name" value="2,3-Dihydroxybiphenyl 1,2-Dioxygenase, domain 1"/>
    <property type="match status" value="1"/>
</dbReference>
<sequence length="140" mass="16216">MIKNSIYSCLWCPNNAIEMAHYYVDVFTNAKILSENPMVVKIEINNTIFMLLNGAESPFSVANSYVIECDTQEEIDHYWNKLGYKGQYKNCGWLEDQFGVSWQIVPKILGELMNDQTKSSRVIEAFLKMQKFDIQQLIDA</sequence>
<dbReference type="OrthoDB" id="9806473at2"/>
<name>A0A2H3KLY7_9FLAO</name>